<dbReference type="InParanoid" id="A0A2H3C7B7"/>
<dbReference type="InterPro" id="IPR011333">
    <property type="entry name" value="SKP1/BTB/POZ_sf"/>
</dbReference>
<dbReference type="STRING" id="47427.A0A2H3C7B7"/>
<feature type="non-terminal residue" evidence="1">
    <location>
        <position position="138"/>
    </location>
</feature>
<name>A0A2H3C7B7_ARMGA</name>
<accession>A0A2H3C7B7</accession>
<dbReference type="Gene3D" id="3.30.710.10">
    <property type="entry name" value="Potassium Channel Kv1.1, Chain A"/>
    <property type="match status" value="1"/>
</dbReference>
<keyword evidence="2" id="KW-1185">Reference proteome</keyword>
<dbReference type="Proteomes" id="UP000217790">
    <property type="component" value="Unassembled WGS sequence"/>
</dbReference>
<dbReference type="EMBL" id="KZ293916">
    <property type="protein sequence ID" value="PBK78971.1"/>
    <property type="molecule type" value="Genomic_DNA"/>
</dbReference>
<evidence type="ECO:0008006" key="3">
    <source>
        <dbReference type="Google" id="ProtNLM"/>
    </source>
</evidence>
<dbReference type="AlphaFoldDB" id="A0A2H3C7B7"/>
<feature type="non-terminal residue" evidence="1">
    <location>
        <position position="1"/>
    </location>
</feature>
<gene>
    <name evidence="1" type="ORF">ARMGADRAFT_910209</name>
</gene>
<dbReference type="OrthoDB" id="3199068at2759"/>
<reference evidence="2" key="1">
    <citation type="journal article" date="2017" name="Nat. Ecol. Evol.">
        <title>Genome expansion and lineage-specific genetic innovations in the forest pathogenic fungi Armillaria.</title>
        <authorList>
            <person name="Sipos G."/>
            <person name="Prasanna A.N."/>
            <person name="Walter M.C."/>
            <person name="O'Connor E."/>
            <person name="Balint B."/>
            <person name="Krizsan K."/>
            <person name="Kiss B."/>
            <person name="Hess J."/>
            <person name="Varga T."/>
            <person name="Slot J."/>
            <person name="Riley R."/>
            <person name="Boka B."/>
            <person name="Rigling D."/>
            <person name="Barry K."/>
            <person name="Lee J."/>
            <person name="Mihaltcheva S."/>
            <person name="LaButti K."/>
            <person name="Lipzen A."/>
            <person name="Waldron R."/>
            <person name="Moloney N.M."/>
            <person name="Sperisen C."/>
            <person name="Kredics L."/>
            <person name="Vagvoelgyi C."/>
            <person name="Patrignani A."/>
            <person name="Fitzpatrick D."/>
            <person name="Nagy I."/>
            <person name="Doyle S."/>
            <person name="Anderson J.B."/>
            <person name="Grigoriev I.V."/>
            <person name="Gueldener U."/>
            <person name="Muensterkoetter M."/>
            <person name="Nagy L.G."/>
        </authorList>
    </citation>
    <scope>NUCLEOTIDE SEQUENCE [LARGE SCALE GENOMIC DNA]</scope>
    <source>
        <strain evidence="2">Ar21-2</strain>
    </source>
</reference>
<protein>
    <recommendedName>
        <fullName evidence="3">BTB domain-containing protein</fullName>
    </recommendedName>
</protein>
<evidence type="ECO:0000313" key="2">
    <source>
        <dbReference type="Proteomes" id="UP000217790"/>
    </source>
</evidence>
<evidence type="ECO:0000313" key="1">
    <source>
        <dbReference type="EMBL" id="PBK78971.1"/>
    </source>
</evidence>
<proteinExistence type="predicted"/>
<sequence length="138" mass="15653">VEDTLIRVPKHHLVGKSEVFDSMLSLPQGKNDPEGISDEKPIQLAGIKKVDFNRLLQIIYPIQLHNRDNMRLPDLSVNGWVSVLALSSLWRMSVRTTAMERLTSRLSQISPVDRILLGRRYSVADWISSGYEELASRA</sequence>
<organism evidence="1 2">
    <name type="scientific">Armillaria gallica</name>
    <name type="common">Bulbous honey fungus</name>
    <name type="synonym">Armillaria bulbosa</name>
    <dbReference type="NCBI Taxonomy" id="47427"/>
    <lineage>
        <taxon>Eukaryota</taxon>
        <taxon>Fungi</taxon>
        <taxon>Dikarya</taxon>
        <taxon>Basidiomycota</taxon>
        <taxon>Agaricomycotina</taxon>
        <taxon>Agaricomycetes</taxon>
        <taxon>Agaricomycetidae</taxon>
        <taxon>Agaricales</taxon>
        <taxon>Marasmiineae</taxon>
        <taxon>Physalacriaceae</taxon>
        <taxon>Armillaria</taxon>
    </lineage>
</organism>